<feature type="region of interest" description="Disordered" evidence="5">
    <location>
        <begin position="199"/>
        <end position="223"/>
    </location>
</feature>
<evidence type="ECO:0000256" key="1">
    <source>
        <dbReference type="ARBA" id="ARBA00006914"/>
    </source>
</evidence>
<dbReference type="PANTHER" id="PTHR48470:SF1">
    <property type="entry name" value="CELL DIVISION CONTROL PROTEIN 48 C ISOFORM 1"/>
    <property type="match status" value="1"/>
</dbReference>
<feature type="region of interest" description="Disordered" evidence="5">
    <location>
        <begin position="65"/>
        <end position="109"/>
    </location>
</feature>
<dbReference type="InterPro" id="IPR003959">
    <property type="entry name" value="ATPase_AAA_core"/>
</dbReference>
<feature type="domain" description="AAA+ ATPase" evidence="6">
    <location>
        <begin position="269"/>
        <end position="412"/>
    </location>
</feature>
<name>A0A8J5FIW4_ZINOF</name>
<dbReference type="PANTHER" id="PTHR48470">
    <property type="entry name" value="CELL DIVISION CONTROL PROTEIN 48 C ISOFORM 1"/>
    <property type="match status" value="1"/>
</dbReference>
<dbReference type="EMBL" id="JACMSC010000015">
    <property type="protein sequence ID" value="KAG6486683.1"/>
    <property type="molecule type" value="Genomic_DNA"/>
</dbReference>
<dbReference type="InterPro" id="IPR041569">
    <property type="entry name" value="AAA_lid_3"/>
</dbReference>
<evidence type="ECO:0000256" key="3">
    <source>
        <dbReference type="ARBA" id="ARBA00022840"/>
    </source>
</evidence>
<dbReference type="SMART" id="SM00382">
    <property type="entry name" value="AAA"/>
    <property type="match status" value="1"/>
</dbReference>
<sequence>MGKRGRRDFGRSPAAILRRRIASVGVNAEEGVDIDSVVANLRSAYPDYARLKFQTFTRNVQRTLESLGRKSSASAAHEDSDEDMDDTGIDPASPGISRRTPGRCDPAESRLLRAESEHLRRRMAVKPDLVDENHSEYSSDDSVFDAKVEPKFDLMKSMLRDGYGKKSNSSKKDDLKSSNKEELALEVEMEKPMKKTKVQNAIDGSDPGSGAEISIEKENSGSGITDTVMEQRPLFCDLGGMRDVIEILKRDVLFPLLHPKLVQKLGISRMTGILLHGPPGCGKSKLAQAIGNETKLPFYKIDATEIVSGVSGASEENIRDLFRKAYRTAPSIILIEEIDAIAAKRDNQQKGMERRIVIQLMACMDQSQKSETFDGKSDYVIVIGTTNNPDVLDSALRRCGRFDREIALGVPDENARLEILSVLTRNLNLEGQFKLSEIARSTPGFVGSDLASLVNQAGNIAMMRMAERKKFQLLLKDKSRDNWWKEPLDDEEIESGRITMSDFKEALKLVQPSSMREGFSPIPNITWDDVGGLTSLKNKFEDFIIKRIKYPAVYEVDALACKRGGEGAWVVERQLIQLLVELDGAEERKGVFVIAATNRLVHFDD</sequence>
<dbReference type="Gene3D" id="3.40.50.300">
    <property type="entry name" value="P-loop containing nucleotide triphosphate hydrolases"/>
    <property type="match status" value="2"/>
</dbReference>
<feature type="region of interest" description="Disordered" evidence="5">
    <location>
        <begin position="161"/>
        <end position="180"/>
    </location>
</feature>
<dbReference type="Proteomes" id="UP000734854">
    <property type="component" value="Unassembled WGS sequence"/>
</dbReference>
<gene>
    <name evidence="7" type="ORF">ZIOFF_055262</name>
</gene>
<accession>A0A8J5FIW4</accession>
<evidence type="ECO:0000313" key="8">
    <source>
        <dbReference type="Proteomes" id="UP000734854"/>
    </source>
</evidence>
<dbReference type="GO" id="GO:0005524">
    <property type="term" value="F:ATP binding"/>
    <property type="evidence" value="ECO:0007669"/>
    <property type="project" value="UniProtKB-KW"/>
</dbReference>
<evidence type="ECO:0000256" key="5">
    <source>
        <dbReference type="SAM" id="MobiDB-lite"/>
    </source>
</evidence>
<keyword evidence="3 4" id="KW-0067">ATP-binding</keyword>
<dbReference type="InterPro" id="IPR055278">
    <property type="entry name" value="CDC48c"/>
</dbReference>
<dbReference type="Pfam" id="PF00004">
    <property type="entry name" value="AAA"/>
    <property type="match status" value="1"/>
</dbReference>
<dbReference type="InterPro" id="IPR027417">
    <property type="entry name" value="P-loop_NTPase"/>
</dbReference>
<evidence type="ECO:0000259" key="6">
    <source>
        <dbReference type="SMART" id="SM00382"/>
    </source>
</evidence>
<dbReference type="AlphaFoldDB" id="A0A8J5FIW4"/>
<keyword evidence="8" id="KW-1185">Reference proteome</keyword>
<dbReference type="Gene3D" id="1.10.8.60">
    <property type="match status" value="1"/>
</dbReference>
<comment type="similarity">
    <text evidence="1 4">Belongs to the AAA ATPase family.</text>
</comment>
<evidence type="ECO:0000256" key="4">
    <source>
        <dbReference type="RuleBase" id="RU003651"/>
    </source>
</evidence>
<dbReference type="FunFam" id="3.40.50.300:FF:000365">
    <property type="entry name" value="Ribosome biogenesis ATPase RIX7"/>
    <property type="match status" value="1"/>
</dbReference>
<proteinExistence type="inferred from homology"/>
<dbReference type="GO" id="GO:0016887">
    <property type="term" value="F:ATP hydrolysis activity"/>
    <property type="evidence" value="ECO:0007669"/>
    <property type="project" value="InterPro"/>
</dbReference>
<dbReference type="Pfam" id="PF17862">
    <property type="entry name" value="AAA_lid_3"/>
    <property type="match status" value="1"/>
</dbReference>
<dbReference type="InterPro" id="IPR003960">
    <property type="entry name" value="ATPase_AAA_CS"/>
</dbReference>
<dbReference type="PROSITE" id="PS00674">
    <property type="entry name" value="AAA"/>
    <property type="match status" value="1"/>
</dbReference>
<feature type="compositionally biased region" description="Acidic residues" evidence="5">
    <location>
        <begin position="79"/>
        <end position="88"/>
    </location>
</feature>
<dbReference type="InterPro" id="IPR003593">
    <property type="entry name" value="AAA+_ATPase"/>
</dbReference>
<reference evidence="7 8" key="1">
    <citation type="submission" date="2020-08" db="EMBL/GenBank/DDBJ databases">
        <title>Plant Genome Project.</title>
        <authorList>
            <person name="Zhang R.-G."/>
        </authorList>
    </citation>
    <scope>NUCLEOTIDE SEQUENCE [LARGE SCALE GENOMIC DNA]</scope>
    <source>
        <tissue evidence="7">Rhizome</tissue>
    </source>
</reference>
<dbReference type="Pfam" id="PF16725">
    <property type="entry name" value="Nucleolin_bd"/>
    <property type="match status" value="1"/>
</dbReference>
<protein>
    <recommendedName>
        <fullName evidence="6">AAA+ ATPase domain-containing protein</fullName>
    </recommendedName>
</protein>
<dbReference type="SUPFAM" id="SSF52540">
    <property type="entry name" value="P-loop containing nucleoside triphosphate hydrolases"/>
    <property type="match status" value="2"/>
</dbReference>
<keyword evidence="2 4" id="KW-0547">Nucleotide-binding</keyword>
<organism evidence="7 8">
    <name type="scientific">Zingiber officinale</name>
    <name type="common">Ginger</name>
    <name type="synonym">Amomum zingiber</name>
    <dbReference type="NCBI Taxonomy" id="94328"/>
    <lineage>
        <taxon>Eukaryota</taxon>
        <taxon>Viridiplantae</taxon>
        <taxon>Streptophyta</taxon>
        <taxon>Embryophyta</taxon>
        <taxon>Tracheophyta</taxon>
        <taxon>Spermatophyta</taxon>
        <taxon>Magnoliopsida</taxon>
        <taxon>Liliopsida</taxon>
        <taxon>Zingiberales</taxon>
        <taxon>Zingiberaceae</taxon>
        <taxon>Zingiber</taxon>
    </lineage>
</organism>
<dbReference type="InterPro" id="IPR031996">
    <property type="entry name" value="NVL2_nucleolin-bd"/>
</dbReference>
<evidence type="ECO:0000256" key="2">
    <source>
        <dbReference type="ARBA" id="ARBA00022741"/>
    </source>
</evidence>
<evidence type="ECO:0000313" key="7">
    <source>
        <dbReference type="EMBL" id="KAG6486683.1"/>
    </source>
</evidence>
<comment type="caution">
    <text evidence="7">The sequence shown here is derived from an EMBL/GenBank/DDBJ whole genome shotgun (WGS) entry which is preliminary data.</text>
</comment>